<feature type="region of interest" description="Disordered" evidence="1">
    <location>
        <begin position="32"/>
        <end position="62"/>
    </location>
</feature>
<feature type="compositionally biased region" description="Basic and acidic residues" evidence="1">
    <location>
        <begin position="32"/>
        <end position="44"/>
    </location>
</feature>
<keyword evidence="2" id="KW-0732">Signal</keyword>
<feature type="chain" id="PRO_5043938126" evidence="2">
    <location>
        <begin position="20"/>
        <end position="62"/>
    </location>
</feature>
<proteinExistence type="predicted"/>
<protein>
    <submittedName>
        <fullName evidence="3">Uncharacterized protein</fullName>
    </submittedName>
</protein>
<accession>A0A8R1YME1</accession>
<feature type="compositionally biased region" description="Basic residues" evidence="1">
    <location>
        <begin position="45"/>
        <end position="62"/>
    </location>
</feature>
<sequence length="62" mass="7335">MRILFILSLLLIVISFVHASIINRSDVKRSVNGVNKKEAEEKPLTRFRRGHEKRQKRAYPHH</sequence>
<organism evidence="3 4">
    <name type="scientific">Pristionchus pacificus</name>
    <name type="common">Parasitic nematode worm</name>
    <dbReference type="NCBI Taxonomy" id="54126"/>
    <lineage>
        <taxon>Eukaryota</taxon>
        <taxon>Metazoa</taxon>
        <taxon>Ecdysozoa</taxon>
        <taxon>Nematoda</taxon>
        <taxon>Chromadorea</taxon>
        <taxon>Rhabditida</taxon>
        <taxon>Rhabditina</taxon>
        <taxon>Diplogasteromorpha</taxon>
        <taxon>Diplogasteroidea</taxon>
        <taxon>Neodiplogasteridae</taxon>
        <taxon>Pristionchus</taxon>
    </lineage>
</organism>
<evidence type="ECO:0000256" key="1">
    <source>
        <dbReference type="SAM" id="MobiDB-lite"/>
    </source>
</evidence>
<keyword evidence="4" id="KW-1185">Reference proteome</keyword>
<reference evidence="4" key="1">
    <citation type="journal article" date="2008" name="Nat. Genet.">
        <title>The Pristionchus pacificus genome provides a unique perspective on nematode lifestyle and parasitism.</title>
        <authorList>
            <person name="Dieterich C."/>
            <person name="Clifton S.W."/>
            <person name="Schuster L.N."/>
            <person name="Chinwalla A."/>
            <person name="Delehaunty K."/>
            <person name="Dinkelacker I."/>
            <person name="Fulton L."/>
            <person name="Fulton R."/>
            <person name="Godfrey J."/>
            <person name="Minx P."/>
            <person name="Mitreva M."/>
            <person name="Roeseler W."/>
            <person name="Tian H."/>
            <person name="Witte H."/>
            <person name="Yang S.P."/>
            <person name="Wilson R.K."/>
            <person name="Sommer R.J."/>
        </authorList>
    </citation>
    <scope>NUCLEOTIDE SEQUENCE [LARGE SCALE GENOMIC DNA]</scope>
    <source>
        <strain evidence="4">PS312</strain>
    </source>
</reference>
<dbReference type="AlphaFoldDB" id="A0A2A6BJ39"/>
<reference evidence="3" key="2">
    <citation type="submission" date="2022-06" db="UniProtKB">
        <authorList>
            <consortium name="EnsemblMetazoa"/>
        </authorList>
    </citation>
    <scope>IDENTIFICATION</scope>
    <source>
        <strain evidence="3">PS312</strain>
    </source>
</reference>
<evidence type="ECO:0000256" key="2">
    <source>
        <dbReference type="SAM" id="SignalP"/>
    </source>
</evidence>
<gene>
    <name evidence="3" type="primary">WBGene00205509</name>
</gene>
<feature type="signal peptide" evidence="2">
    <location>
        <begin position="1"/>
        <end position="19"/>
    </location>
</feature>
<evidence type="ECO:0000313" key="3">
    <source>
        <dbReference type="EnsemblMetazoa" id="PPA32649.1"/>
    </source>
</evidence>
<dbReference type="EnsemblMetazoa" id="PPA32649.1">
    <property type="protein sequence ID" value="PPA32649.1"/>
    <property type="gene ID" value="WBGene00205509"/>
</dbReference>
<evidence type="ECO:0000313" key="4">
    <source>
        <dbReference type="Proteomes" id="UP000005239"/>
    </source>
</evidence>
<name>A0A2A6BJ39_PRIPA</name>
<dbReference type="Proteomes" id="UP000005239">
    <property type="component" value="Unassembled WGS sequence"/>
</dbReference>
<accession>A0A2A6BJ39</accession>